<dbReference type="PANTHER" id="PTHR30540">
    <property type="entry name" value="OSMOTIC STRESS POTASSIUM TRANSPORTER"/>
    <property type="match status" value="1"/>
</dbReference>
<feature type="compositionally biased region" description="Basic residues" evidence="1">
    <location>
        <begin position="105"/>
        <end position="119"/>
    </location>
</feature>
<evidence type="ECO:0000256" key="1">
    <source>
        <dbReference type="SAM" id="MobiDB-lite"/>
    </source>
</evidence>
<comment type="caution">
    <text evidence="4">The sequence shown here is derived from an EMBL/GenBank/DDBJ whole genome shotgun (WGS) entry which is preliminary data.</text>
</comment>
<evidence type="ECO:0000313" key="5">
    <source>
        <dbReference type="Proteomes" id="UP000636800"/>
    </source>
</evidence>
<evidence type="ECO:0000313" key="6">
    <source>
        <dbReference type="Proteomes" id="UP000639772"/>
    </source>
</evidence>
<dbReference type="Proteomes" id="UP000639772">
    <property type="component" value="Chromosome 1"/>
</dbReference>
<name>A0A835S8D6_VANPL</name>
<sequence>MGDAHHYVPHGRGYARDLGHKRFPRRGIPFGFRQHRRRVHELAAEQACPRRLGSLRHIGLLLVHHPLVDLREKPKEPIRTAEEVEPRGTKRARGKQHPSPGYLHLLHRPRQRHPAHHSALRAACGHAQAGDGSPHGEDSPRENRASCGEVRGREAWPGGVYRCLVQYGYMDEQVMDEAEYVGSVLQLVKEVAGDASEMEILNSAAGSREVIFVLGRIILHATDKNGGFRKWIINILYRFLQKNFRSSVSTLRIPPSKSLQVGMLYEV</sequence>
<organism evidence="4 6">
    <name type="scientific">Vanilla planifolia</name>
    <name type="common">Vanilla</name>
    <dbReference type="NCBI Taxonomy" id="51239"/>
    <lineage>
        <taxon>Eukaryota</taxon>
        <taxon>Viridiplantae</taxon>
        <taxon>Streptophyta</taxon>
        <taxon>Embryophyta</taxon>
        <taxon>Tracheophyta</taxon>
        <taxon>Spermatophyta</taxon>
        <taxon>Magnoliopsida</taxon>
        <taxon>Liliopsida</taxon>
        <taxon>Asparagales</taxon>
        <taxon>Orchidaceae</taxon>
        <taxon>Vanilloideae</taxon>
        <taxon>Vanilleae</taxon>
        <taxon>Vanilla</taxon>
    </lineage>
</organism>
<keyword evidence="5" id="KW-1185">Reference proteome</keyword>
<evidence type="ECO:0000259" key="2">
    <source>
        <dbReference type="Pfam" id="PF22776"/>
    </source>
</evidence>
<feature type="region of interest" description="Disordered" evidence="1">
    <location>
        <begin position="74"/>
        <end position="148"/>
    </location>
</feature>
<evidence type="ECO:0000313" key="4">
    <source>
        <dbReference type="EMBL" id="KAG0501706.1"/>
    </source>
</evidence>
<dbReference type="InterPro" id="IPR003855">
    <property type="entry name" value="K+_transporter"/>
</dbReference>
<reference evidence="5 6" key="1">
    <citation type="journal article" date="2020" name="Nat. Food">
        <title>A phased Vanilla planifolia genome enables genetic improvement of flavour and production.</title>
        <authorList>
            <person name="Hasing T."/>
            <person name="Tang H."/>
            <person name="Brym M."/>
            <person name="Khazi F."/>
            <person name="Huang T."/>
            <person name="Chambers A.H."/>
        </authorList>
    </citation>
    <scope>NUCLEOTIDE SEQUENCE [LARGE SCALE GENOMIC DNA]</scope>
    <source>
        <tissue evidence="4">Leaf</tissue>
    </source>
</reference>
<protein>
    <recommendedName>
        <fullName evidence="2">K+ potassium transporter C-terminal domain-containing protein</fullName>
    </recommendedName>
</protein>
<dbReference type="PANTHER" id="PTHR30540:SF106">
    <property type="entry name" value="POTASSIUM TRANSPORTER 26"/>
    <property type="match status" value="1"/>
</dbReference>
<gene>
    <name evidence="4" type="ORF">HPP92_001778</name>
    <name evidence="3" type="ORF">HPP92_001992</name>
</gene>
<feature type="domain" description="K+ potassium transporter C-terminal" evidence="2">
    <location>
        <begin position="157"/>
        <end position="266"/>
    </location>
</feature>
<feature type="region of interest" description="Disordered" evidence="1">
    <location>
        <begin position="1"/>
        <end position="20"/>
    </location>
</feature>
<dbReference type="EMBL" id="JADCNM010000001">
    <property type="protein sequence ID" value="KAG0501706.1"/>
    <property type="molecule type" value="Genomic_DNA"/>
</dbReference>
<evidence type="ECO:0000313" key="3">
    <source>
        <dbReference type="EMBL" id="KAG0497301.1"/>
    </source>
</evidence>
<accession>A0A835S8D6</accession>
<dbReference type="AlphaFoldDB" id="A0A835S8D6"/>
<dbReference type="InterPro" id="IPR053952">
    <property type="entry name" value="K_trans_C"/>
</dbReference>
<dbReference type="OrthoDB" id="504708at2759"/>
<dbReference type="GO" id="GO:0015079">
    <property type="term" value="F:potassium ion transmembrane transporter activity"/>
    <property type="evidence" value="ECO:0007669"/>
    <property type="project" value="InterPro"/>
</dbReference>
<feature type="compositionally biased region" description="Basic and acidic residues" evidence="1">
    <location>
        <begin position="134"/>
        <end position="148"/>
    </location>
</feature>
<dbReference type="GO" id="GO:0016020">
    <property type="term" value="C:membrane"/>
    <property type="evidence" value="ECO:0007669"/>
    <property type="project" value="InterPro"/>
</dbReference>
<dbReference type="Pfam" id="PF22776">
    <property type="entry name" value="K_trans_C"/>
    <property type="match status" value="1"/>
</dbReference>
<proteinExistence type="predicted"/>
<feature type="compositionally biased region" description="Basic and acidic residues" evidence="1">
    <location>
        <begin position="74"/>
        <end position="88"/>
    </location>
</feature>
<dbReference type="EMBL" id="JADCNL010000001">
    <property type="protein sequence ID" value="KAG0497301.1"/>
    <property type="molecule type" value="Genomic_DNA"/>
</dbReference>
<dbReference type="Proteomes" id="UP000636800">
    <property type="component" value="Chromosome 1"/>
</dbReference>